<keyword evidence="1" id="KW-0143">Chaperone</keyword>
<dbReference type="EMBL" id="CP045096">
    <property type="protein sequence ID" value="QFR00996.1"/>
    <property type="molecule type" value="Genomic_DNA"/>
</dbReference>
<dbReference type="SUPFAM" id="SSF51064">
    <property type="entry name" value="Head domain of nucleotide exchange factor GrpE"/>
    <property type="match status" value="1"/>
</dbReference>
<protein>
    <submittedName>
        <fullName evidence="3">Nucleotide exchange factor GrpE</fullName>
    </submittedName>
</protein>
<accession>A0A5P8KCK2</accession>
<dbReference type="Proteomes" id="UP000327294">
    <property type="component" value="Chromosome"/>
</dbReference>
<organism evidence="3 4">
    <name type="scientific">Streptomyces phaeolivaceus</name>
    <dbReference type="NCBI Taxonomy" id="2653200"/>
    <lineage>
        <taxon>Bacteria</taxon>
        <taxon>Bacillati</taxon>
        <taxon>Actinomycetota</taxon>
        <taxon>Actinomycetes</taxon>
        <taxon>Kitasatosporales</taxon>
        <taxon>Streptomycetaceae</taxon>
        <taxon>Streptomyces</taxon>
    </lineage>
</organism>
<evidence type="ECO:0000313" key="4">
    <source>
        <dbReference type="Proteomes" id="UP000327294"/>
    </source>
</evidence>
<dbReference type="Pfam" id="PF01025">
    <property type="entry name" value="GrpE"/>
    <property type="match status" value="1"/>
</dbReference>
<dbReference type="InterPro" id="IPR000740">
    <property type="entry name" value="GrpE"/>
</dbReference>
<dbReference type="GO" id="GO:0042803">
    <property type="term" value="F:protein homodimerization activity"/>
    <property type="evidence" value="ECO:0007669"/>
    <property type="project" value="InterPro"/>
</dbReference>
<evidence type="ECO:0000313" key="3">
    <source>
        <dbReference type="EMBL" id="QFR00996.1"/>
    </source>
</evidence>
<sequence>MTMAAPNVERADDPPEDLTDLATRCADWLLAERARIERELRARYEPPAAPRPAAAVPTAPVPEVAAPLIRLLDRIAELPPTPPGTADARTHDPVLDWVRRSVLAALVAAGVTAVEDSGRADPTRHNVVATRTDPSGLRSGTIAETVRPGYLWGGTVLRHQEVIAYVPPTKPGHGTPDVTHTAVEPDDTPPCPPHGVPEPDGETPDVPQPGEEGDPTHDPSHSASPDSPPGSFHGSSREASHDDIR</sequence>
<evidence type="ECO:0000256" key="2">
    <source>
        <dbReference type="SAM" id="MobiDB-lite"/>
    </source>
</evidence>
<evidence type="ECO:0000256" key="1">
    <source>
        <dbReference type="ARBA" id="ARBA00023186"/>
    </source>
</evidence>
<name>A0A5P8KCK2_9ACTN</name>
<dbReference type="InterPro" id="IPR009012">
    <property type="entry name" value="GrpE_head"/>
</dbReference>
<dbReference type="AlphaFoldDB" id="A0A5P8KCK2"/>
<feature type="compositionally biased region" description="Basic and acidic residues" evidence="2">
    <location>
        <begin position="235"/>
        <end position="245"/>
    </location>
</feature>
<reference evidence="3 4" key="1">
    <citation type="submission" date="2019-10" db="EMBL/GenBank/DDBJ databases">
        <title>Streptomyces sp. strain GY16 isolated from leaves of Broussonetia papyrifera.</title>
        <authorList>
            <person name="Mo P."/>
        </authorList>
    </citation>
    <scope>NUCLEOTIDE SEQUENCE [LARGE SCALE GENOMIC DNA]</scope>
    <source>
        <strain evidence="3 4">GY16</strain>
    </source>
</reference>
<dbReference type="Gene3D" id="2.30.22.10">
    <property type="entry name" value="Head domain of nucleotide exchange factor GrpE"/>
    <property type="match status" value="1"/>
</dbReference>
<keyword evidence="4" id="KW-1185">Reference proteome</keyword>
<gene>
    <name evidence="3" type="primary">grpE</name>
    <name evidence="3" type="ORF">F9278_37860</name>
</gene>
<dbReference type="GO" id="GO:0006457">
    <property type="term" value="P:protein folding"/>
    <property type="evidence" value="ECO:0007669"/>
    <property type="project" value="InterPro"/>
</dbReference>
<dbReference type="GO" id="GO:0051087">
    <property type="term" value="F:protein-folding chaperone binding"/>
    <property type="evidence" value="ECO:0007669"/>
    <property type="project" value="InterPro"/>
</dbReference>
<dbReference type="KEGG" id="sphv:F9278_37860"/>
<feature type="region of interest" description="Disordered" evidence="2">
    <location>
        <begin position="167"/>
        <end position="245"/>
    </location>
</feature>
<feature type="compositionally biased region" description="Low complexity" evidence="2">
    <location>
        <begin position="221"/>
        <end position="231"/>
    </location>
</feature>
<proteinExistence type="predicted"/>
<dbReference type="GO" id="GO:0000774">
    <property type="term" value="F:adenyl-nucleotide exchange factor activity"/>
    <property type="evidence" value="ECO:0007669"/>
    <property type="project" value="InterPro"/>
</dbReference>